<evidence type="ECO:0000313" key="1">
    <source>
        <dbReference type="EMBL" id="MBU5670151.1"/>
    </source>
</evidence>
<protein>
    <recommendedName>
        <fullName evidence="3">Lipoprotein</fullName>
    </recommendedName>
</protein>
<reference evidence="1 2" key="1">
    <citation type="submission" date="2021-06" db="EMBL/GenBank/DDBJ databases">
        <authorList>
            <person name="Sun Q."/>
            <person name="Li D."/>
        </authorList>
    </citation>
    <scope>NUCLEOTIDE SEQUENCE [LARGE SCALE GENOMIC DNA]</scope>
    <source>
        <strain evidence="1 2">MSJ-1</strain>
    </source>
</reference>
<evidence type="ECO:0000313" key="2">
    <source>
        <dbReference type="Proteomes" id="UP000783742"/>
    </source>
</evidence>
<dbReference type="RefSeq" id="WP_216549975.1">
    <property type="nucleotide sequence ID" value="NZ_JAHLQO010000007.1"/>
</dbReference>
<gene>
    <name evidence="1" type="ORF">KQI68_09945</name>
</gene>
<sequence>MKKRLFVIPIILLFITSCSNNKDLKNDLMKVDLDEFYNTKPISTDISSISFVTNENHSEKVSKIYDTYEELKNDLKLEFLNSPYFDDINYDYIYSTDGFNSTINVFFKDTNPYYYGVESLSRDGILHLIISWIDNPAQDPYSVAILGGSELIETYNIVDTTVSIIKETRGDKVFYSSIFKYNDMTYFIKDEKDLEKLKEITESFPVNKIIPSVSC</sequence>
<proteinExistence type="predicted"/>
<accession>A0ABS6FJJ9</accession>
<dbReference type="PROSITE" id="PS51257">
    <property type="entry name" value="PROKAR_LIPOPROTEIN"/>
    <property type="match status" value="1"/>
</dbReference>
<keyword evidence="2" id="KW-1185">Reference proteome</keyword>
<organism evidence="1 2">
    <name type="scientific">Peptoniphilus ovalis</name>
    <dbReference type="NCBI Taxonomy" id="2841503"/>
    <lineage>
        <taxon>Bacteria</taxon>
        <taxon>Bacillati</taxon>
        <taxon>Bacillota</taxon>
        <taxon>Tissierellia</taxon>
        <taxon>Tissierellales</taxon>
        <taxon>Peptoniphilaceae</taxon>
        <taxon>Peptoniphilus</taxon>
    </lineage>
</organism>
<dbReference type="Proteomes" id="UP000783742">
    <property type="component" value="Unassembled WGS sequence"/>
</dbReference>
<evidence type="ECO:0008006" key="3">
    <source>
        <dbReference type="Google" id="ProtNLM"/>
    </source>
</evidence>
<name>A0ABS6FJJ9_9FIRM</name>
<comment type="caution">
    <text evidence="1">The sequence shown here is derived from an EMBL/GenBank/DDBJ whole genome shotgun (WGS) entry which is preliminary data.</text>
</comment>
<dbReference type="EMBL" id="JAHLQO010000007">
    <property type="protein sequence ID" value="MBU5670151.1"/>
    <property type="molecule type" value="Genomic_DNA"/>
</dbReference>